<proteinExistence type="predicted"/>
<comment type="caution">
    <text evidence="1">The sequence shown here is derived from an EMBL/GenBank/DDBJ whole genome shotgun (WGS) entry which is preliminary data.</text>
</comment>
<dbReference type="AlphaFoldDB" id="A0A480B272"/>
<organism evidence="1 2">
    <name type="scientific">Veillonella tobetsuensis</name>
    <dbReference type="NCBI Taxonomy" id="1110546"/>
    <lineage>
        <taxon>Bacteria</taxon>
        <taxon>Bacillati</taxon>
        <taxon>Bacillota</taxon>
        <taxon>Negativicutes</taxon>
        <taxon>Veillonellales</taxon>
        <taxon>Veillonellaceae</taxon>
        <taxon>Veillonella</taxon>
    </lineage>
</organism>
<accession>A0A480B272</accession>
<sequence>MSINMVKHLKFLLGILIFSLLIFSVIYKIDKDNKQETAEAVLNRLVVVSNSENIRMSYGQYSRGEWVQYLDMEVSPDYKTVMPQTLETITYIFPNSKVEKIETSEATLLYRITLEDGILFVNGSDMKPNQLRFIVHVSN</sequence>
<dbReference type="Proteomes" id="UP000300381">
    <property type="component" value="Unassembled WGS sequence"/>
</dbReference>
<dbReference type="EMBL" id="BJCQ01000029">
    <property type="protein sequence ID" value="GCL67661.1"/>
    <property type="molecule type" value="Genomic_DNA"/>
</dbReference>
<gene>
    <name evidence="1" type="ORF">PAGU1578_12820</name>
</gene>
<protein>
    <submittedName>
        <fullName evidence="1">Uncharacterized protein</fullName>
    </submittedName>
</protein>
<reference evidence="1 2" key="1">
    <citation type="submission" date="2019-03" db="EMBL/GenBank/DDBJ databases">
        <title>Draft genome sequences of two Veillonella tobetsuensis clinical isolates from intraoperative bronchial fluids of elderly patients with pulmonary carcinoma.</title>
        <authorList>
            <person name="Akiyama T."/>
        </authorList>
    </citation>
    <scope>NUCLEOTIDE SEQUENCE [LARGE SCALE GENOMIC DNA]</scope>
    <source>
        <strain evidence="1 2">PAGU 1578</strain>
    </source>
</reference>
<evidence type="ECO:0000313" key="1">
    <source>
        <dbReference type="EMBL" id="GCL67661.1"/>
    </source>
</evidence>
<evidence type="ECO:0000313" key="2">
    <source>
        <dbReference type="Proteomes" id="UP000300381"/>
    </source>
</evidence>
<name>A0A480B272_9FIRM</name>